<dbReference type="InterPro" id="IPR005182">
    <property type="entry name" value="YdbS-like_PH"/>
</dbReference>
<feature type="domain" description="YdbS-like PH" evidence="2">
    <location>
        <begin position="83"/>
        <end position="158"/>
    </location>
</feature>
<evidence type="ECO:0000313" key="4">
    <source>
        <dbReference type="EMBL" id="VFK70312.1"/>
    </source>
</evidence>
<keyword evidence="1" id="KW-0812">Transmembrane</keyword>
<sequence>MNNSETEKIVWHGKSSKIHWFKEYFFVVILSIIGGFLGYAGLNKSILPGELAPYIDPSVVQKTAIGVVMIALASLLSIQIARWRSGRYTVTTERISEQRGLIANYLNEIRIIDIRGTNIRQSMFQRIFGIGSVEISSAADGIQDVKFTGIKNPNKIREMIHDLQSKH</sequence>
<feature type="transmembrane region" description="Helical" evidence="1">
    <location>
        <begin position="62"/>
        <end position="81"/>
    </location>
</feature>
<evidence type="ECO:0000256" key="1">
    <source>
        <dbReference type="SAM" id="Phobius"/>
    </source>
</evidence>
<keyword evidence="1" id="KW-0472">Membrane</keyword>
<name>A0A451A849_9GAMM</name>
<accession>A0A451A849</accession>
<dbReference type="EMBL" id="CAADGD010000026">
    <property type="protein sequence ID" value="VFK70312.1"/>
    <property type="molecule type" value="Genomic_DNA"/>
</dbReference>
<dbReference type="PANTHER" id="PTHR37938">
    <property type="entry name" value="BLL0215 PROTEIN"/>
    <property type="match status" value="1"/>
</dbReference>
<keyword evidence="1" id="KW-1133">Transmembrane helix</keyword>
<dbReference type="EMBL" id="CAADFZ010000022">
    <property type="protein sequence ID" value="VFK62199.1"/>
    <property type="molecule type" value="Genomic_DNA"/>
</dbReference>
<reference evidence="3" key="1">
    <citation type="submission" date="2019-02" db="EMBL/GenBank/DDBJ databases">
        <authorList>
            <person name="Gruber-Vodicka R. H."/>
            <person name="Seah K. B. B."/>
        </authorList>
    </citation>
    <scope>NUCLEOTIDE SEQUENCE</scope>
    <source>
        <strain evidence="4">BECK_BY19</strain>
        <strain evidence="3">BECK_BY8</strain>
    </source>
</reference>
<evidence type="ECO:0000259" key="2">
    <source>
        <dbReference type="Pfam" id="PF03703"/>
    </source>
</evidence>
<organism evidence="3">
    <name type="scientific">Candidatus Kentrum sp. UNK</name>
    <dbReference type="NCBI Taxonomy" id="2126344"/>
    <lineage>
        <taxon>Bacteria</taxon>
        <taxon>Pseudomonadati</taxon>
        <taxon>Pseudomonadota</taxon>
        <taxon>Gammaproteobacteria</taxon>
        <taxon>Candidatus Kentrum</taxon>
    </lineage>
</organism>
<proteinExistence type="predicted"/>
<protein>
    <submittedName>
        <fullName evidence="3">PH domain-containing protein</fullName>
    </submittedName>
</protein>
<dbReference type="Pfam" id="PF03703">
    <property type="entry name" value="bPH_2"/>
    <property type="match status" value="1"/>
</dbReference>
<gene>
    <name evidence="3" type="ORF">BECKUNK1418G_GA0071005_102233</name>
    <name evidence="4" type="ORF">BECKUNK1418H_GA0071006_102631</name>
</gene>
<dbReference type="AlphaFoldDB" id="A0A451A849"/>
<feature type="transmembrane region" description="Helical" evidence="1">
    <location>
        <begin position="24"/>
        <end position="42"/>
    </location>
</feature>
<evidence type="ECO:0000313" key="3">
    <source>
        <dbReference type="EMBL" id="VFK62199.1"/>
    </source>
</evidence>
<dbReference type="PANTHER" id="PTHR37938:SF1">
    <property type="entry name" value="BLL0215 PROTEIN"/>
    <property type="match status" value="1"/>
</dbReference>